<evidence type="ECO:0000259" key="8">
    <source>
        <dbReference type="Pfam" id="PF00924"/>
    </source>
</evidence>
<keyword evidence="7" id="KW-0407">Ion channel</keyword>
<sequence length="277" mass="29958">MDQNESILDTIGTWLAVQGVNLLTAVVVLIVGWWLARRLKGWLGLYLARSDRLDPIVESFLASLFYYGLLAIVLIVALNVAGVQTASLIAVLGAASLAIGLALQGSLTSLAAGVMIIAMRPFRIGDYIEVSGHAGTVKSITLFMTELATFDNVQKLMPNSQVWGATVTNYSVFPTRLIDIPVSIDYGDPIDTALKTLRQLADTHPKIMSEPAPNAFVHGLGESSVDLVLRVWVAADDYWPMKRELQQRAKEAVEGAGMSIPYPHRQIISPKADASAA</sequence>
<evidence type="ECO:0000259" key="10">
    <source>
        <dbReference type="Pfam" id="PF21088"/>
    </source>
</evidence>
<evidence type="ECO:0000256" key="4">
    <source>
        <dbReference type="ARBA" id="ARBA00022692"/>
    </source>
</evidence>
<feature type="transmembrane region" description="Helical" evidence="7">
    <location>
        <begin position="12"/>
        <end position="35"/>
    </location>
</feature>
<dbReference type="GO" id="GO:0008381">
    <property type="term" value="F:mechanosensitive monoatomic ion channel activity"/>
    <property type="evidence" value="ECO:0007669"/>
    <property type="project" value="InterPro"/>
</dbReference>
<dbReference type="InterPro" id="IPR049142">
    <property type="entry name" value="MS_channel_1st"/>
</dbReference>
<evidence type="ECO:0000313" key="11">
    <source>
        <dbReference type="EMBL" id="RAI03690.1"/>
    </source>
</evidence>
<keyword evidence="6 7" id="KW-0472">Membrane</keyword>
<dbReference type="Pfam" id="PF21082">
    <property type="entry name" value="MS_channel_3rd"/>
    <property type="match status" value="1"/>
</dbReference>
<feature type="domain" description="Mechanosensitive ion channel MscS C-terminal" evidence="9">
    <location>
        <begin position="178"/>
        <end position="260"/>
    </location>
</feature>
<dbReference type="Gene3D" id="3.30.70.100">
    <property type="match status" value="1"/>
</dbReference>
<dbReference type="EMBL" id="QHHQ01000001">
    <property type="protein sequence ID" value="RAI03690.1"/>
    <property type="molecule type" value="Genomic_DNA"/>
</dbReference>
<comment type="function">
    <text evidence="7">Mechanosensitive channel that participates in the regulation of osmotic pressure changes within the cell, opening in response to stretch forces in the membrane lipid bilayer, without the need for other proteins. Contributes to normal resistance to hypoosmotic shock. Forms an ion channel of 1.0 nanosiemens conductance with a slight preference for anions.</text>
</comment>
<protein>
    <recommendedName>
        <fullName evidence="7">Small-conductance mechanosensitive channel</fullName>
    </recommendedName>
</protein>
<organism evidence="11 12">
    <name type="scientific">Acuticoccus sediminis</name>
    <dbReference type="NCBI Taxonomy" id="2184697"/>
    <lineage>
        <taxon>Bacteria</taxon>
        <taxon>Pseudomonadati</taxon>
        <taxon>Pseudomonadota</taxon>
        <taxon>Alphaproteobacteria</taxon>
        <taxon>Hyphomicrobiales</taxon>
        <taxon>Amorphaceae</taxon>
        <taxon>Acuticoccus</taxon>
    </lineage>
</organism>
<feature type="domain" description="Mechanosensitive ion channel MscS" evidence="8">
    <location>
        <begin position="106"/>
        <end position="171"/>
    </location>
</feature>
<evidence type="ECO:0000313" key="12">
    <source>
        <dbReference type="Proteomes" id="UP000249590"/>
    </source>
</evidence>
<keyword evidence="7" id="KW-0813">Transport</keyword>
<proteinExistence type="inferred from homology"/>
<dbReference type="AlphaFoldDB" id="A0A8B2NYA4"/>
<evidence type="ECO:0000256" key="3">
    <source>
        <dbReference type="ARBA" id="ARBA00022475"/>
    </source>
</evidence>
<accession>A0A8B2NYA4</accession>
<dbReference type="SUPFAM" id="SSF50182">
    <property type="entry name" value="Sm-like ribonucleoproteins"/>
    <property type="match status" value="1"/>
</dbReference>
<keyword evidence="12" id="KW-1185">Reference proteome</keyword>
<dbReference type="PANTHER" id="PTHR30221:SF1">
    <property type="entry name" value="SMALL-CONDUCTANCE MECHANOSENSITIVE CHANNEL"/>
    <property type="match status" value="1"/>
</dbReference>
<dbReference type="InterPro" id="IPR006685">
    <property type="entry name" value="MscS_channel_2nd"/>
</dbReference>
<evidence type="ECO:0000259" key="9">
    <source>
        <dbReference type="Pfam" id="PF21082"/>
    </source>
</evidence>
<dbReference type="Gene3D" id="2.30.30.60">
    <property type="match status" value="1"/>
</dbReference>
<evidence type="ECO:0000256" key="1">
    <source>
        <dbReference type="ARBA" id="ARBA00004651"/>
    </source>
</evidence>
<keyword evidence="5 7" id="KW-1133">Transmembrane helix</keyword>
<dbReference type="InterPro" id="IPR011066">
    <property type="entry name" value="MscS_channel_C_sf"/>
</dbReference>
<evidence type="ECO:0000256" key="5">
    <source>
        <dbReference type="ARBA" id="ARBA00022989"/>
    </source>
</evidence>
<dbReference type="InterPro" id="IPR049278">
    <property type="entry name" value="MS_channel_C"/>
</dbReference>
<keyword evidence="3" id="KW-1003">Cell membrane</keyword>
<comment type="subunit">
    <text evidence="7">Homoheptamer.</text>
</comment>
<keyword evidence="4 7" id="KW-0812">Transmembrane</keyword>
<feature type="transmembrane region" description="Helical" evidence="7">
    <location>
        <begin position="56"/>
        <end position="82"/>
    </location>
</feature>
<dbReference type="InterPro" id="IPR045275">
    <property type="entry name" value="MscS_archaea/bacteria_type"/>
</dbReference>
<dbReference type="SUPFAM" id="SSF82689">
    <property type="entry name" value="Mechanosensitive channel protein MscS (YggB), C-terminal domain"/>
    <property type="match status" value="1"/>
</dbReference>
<evidence type="ECO:0000256" key="7">
    <source>
        <dbReference type="RuleBase" id="RU369025"/>
    </source>
</evidence>
<evidence type="ECO:0000256" key="6">
    <source>
        <dbReference type="ARBA" id="ARBA00023136"/>
    </source>
</evidence>
<keyword evidence="7" id="KW-0997">Cell inner membrane</keyword>
<dbReference type="Gene3D" id="1.10.287.1260">
    <property type="match status" value="1"/>
</dbReference>
<dbReference type="Pfam" id="PF21088">
    <property type="entry name" value="MS_channel_1st"/>
    <property type="match status" value="1"/>
</dbReference>
<feature type="transmembrane region" description="Helical" evidence="7">
    <location>
        <begin position="88"/>
        <end position="118"/>
    </location>
</feature>
<evidence type="ECO:0000256" key="2">
    <source>
        <dbReference type="ARBA" id="ARBA00008017"/>
    </source>
</evidence>
<comment type="caution">
    <text evidence="11">The sequence shown here is derived from an EMBL/GenBank/DDBJ whole genome shotgun (WGS) entry which is preliminary data.</text>
</comment>
<dbReference type="RefSeq" id="WP_111342617.1">
    <property type="nucleotide sequence ID" value="NZ_JAIWKD010000001.1"/>
</dbReference>
<dbReference type="Proteomes" id="UP000249590">
    <property type="component" value="Unassembled WGS sequence"/>
</dbReference>
<dbReference type="PANTHER" id="PTHR30221">
    <property type="entry name" value="SMALL-CONDUCTANCE MECHANOSENSITIVE CHANNEL"/>
    <property type="match status" value="1"/>
</dbReference>
<dbReference type="Pfam" id="PF00924">
    <property type="entry name" value="MS_channel_2nd"/>
    <property type="match status" value="1"/>
</dbReference>
<dbReference type="InterPro" id="IPR023408">
    <property type="entry name" value="MscS_beta-dom_sf"/>
</dbReference>
<dbReference type="SUPFAM" id="SSF82861">
    <property type="entry name" value="Mechanosensitive channel protein MscS (YggB), transmembrane region"/>
    <property type="match status" value="1"/>
</dbReference>
<comment type="subcellular location">
    <subcellularLocation>
        <location evidence="7">Cell inner membrane</location>
        <topology evidence="7">Multi-pass membrane protein</topology>
    </subcellularLocation>
    <subcellularLocation>
        <location evidence="1">Cell membrane</location>
        <topology evidence="1">Multi-pass membrane protein</topology>
    </subcellularLocation>
</comment>
<dbReference type="OrthoDB" id="9814206at2"/>
<gene>
    <name evidence="11" type="ORF">DLJ53_04185</name>
</gene>
<dbReference type="GO" id="GO:0005886">
    <property type="term" value="C:plasma membrane"/>
    <property type="evidence" value="ECO:0007669"/>
    <property type="project" value="UniProtKB-SubCell"/>
</dbReference>
<keyword evidence="7" id="KW-0406">Ion transport</keyword>
<comment type="caution">
    <text evidence="7">Lacks conserved residue(s) required for the propagation of feature annotation.</text>
</comment>
<reference evidence="11 12" key="1">
    <citation type="submission" date="2018-05" db="EMBL/GenBank/DDBJ databases">
        <title>Acuticoccus sediminis sp. nov., isolated from deep-sea sediment of Indian Ocean.</title>
        <authorList>
            <person name="Liu X."/>
            <person name="Lai Q."/>
            <person name="Du Y."/>
            <person name="Sun F."/>
            <person name="Zhang X."/>
            <person name="Wang S."/>
            <person name="Shao Z."/>
        </authorList>
    </citation>
    <scope>NUCLEOTIDE SEQUENCE [LARGE SCALE GENOMIC DNA]</scope>
    <source>
        <strain evidence="11 12">PTG4-2</strain>
    </source>
</reference>
<dbReference type="InterPro" id="IPR011014">
    <property type="entry name" value="MscS_channel_TM-2"/>
</dbReference>
<comment type="similarity">
    <text evidence="2 7">Belongs to the MscS (TC 1.A.23) family.</text>
</comment>
<feature type="domain" description="Mechanosensitive ion channel transmembrane helices 2/3" evidence="10">
    <location>
        <begin position="64"/>
        <end position="104"/>
    </location>
</feature>
<name>A0A8B2NYA4_9HYPH</name>
<dbReference type="InterPro" id="IPR010920">
    <property type="entry name" value="LSM_dom_sf"/>
</dbReference>